<reference evidence="3 4" key="1">
    <citation type="journal article" date="2021" name="Microbiol. Resour. Announc.">
        <title>Draft Genome Sequence of Coralloluteibacterium stylophorae LMG 29479T.</title>
        <authorList>
            <person name="Karlyshev A.V."/>
            <person name="Kudryashova E.B."/>
            <person name="Ariskina E.V."/>
            <person name="Conroy A.P."/>
            <person name="Abidueva E.Y."/>
        </authorList>
    </citation>
    <scope>NUCLEOTIDE SEQUENCE [LARGE SCALE GENOMIC DNA]</scope>
    <source>
        <strain evidence="3 4">LMG 29479</strain>
    </source>
</reference>
<evidence type="ECO:0000256" key="1">
    <source>
        <dbReference type="SAM" id="MobiDB-lite"/>
    </source>
</evidence>
<evidence type="ECO:0000313" key="3">
    <source>
        <dbReference type="EMBL" id="MBS7457172.1"/>
    </source>
</evidence>
<comment type="caution">
    <text evidence="2">The sequence shown here is derived from an EMBL/GenBank/DDBJ whole genome shotgun (WGS) entry which is preliminary data.</text>
</comment>
<sequence>MLEAPAAAVKLPVEASTRPAGHQAKLQQPALTLPPRSRAGMPLEGDPFGPRSAAEQAWLDRAGYPNAEQWAAYEHGSDYLLEAAAAKGDTAAATMLALRNLRNGDPDAKERLLELGADGSLFALEMLSSHIAGPMQGNLSEAYAVSRVAEMKGNFVLSLARDYTMPRQLTQQERVAGEEAAIRLLNKLNEIALLKTGRVPPVDPRPIIISDE</sequence>
<dbReference type="EMBL" id="JAGQFT020000004">
    <property type="protein sequence ID" value="MBS7457172.1"/>
    <property type="molecule type" value="Genomic_DNA"/>
</dbReference>
<accession>A0A8J7VSW3</accession>
<protein>
    <submittedName>
        <fullName evidence="2">Uncharacterized protein</fullName>
    </submittedName>
</protein>
<proteinExistence type="predicted"/>
<evidence type="ECO:0000313" key="4">
    <source>
        <dbReference type="Proteomes" id="UP000675747"/>
    </source>
</evidence>
<organism evidence="2">
    <name type="scientific">Coralloluteibacterium stylophorae</name>
    <dbReference type="NCBI Taxonomy" id="1776034"/>
    <lineage>
        <taxon>Bacteria</taxon>
        <taxon>Pseudomonadati</taxon>
        <taxon>Pseudomonadota</taxon>
        <taxon>Gammaproteobacteria</taxon>
        <taxon>Lysobacterales</taxon>
        <taxon>Lysobacteraceae</taxon>
        <taxon>Coralloluteibacterium</taxon>
    </lineage>
</organism>
<name>A0A8J7VSW3_9GAMM</name>
<reference evidence="2" key="2">
    <citation type="submission" date="2021-04" db="EMBL/GenBank/DDBJ databases">
        <authorList>
            <person name="Karlyshev A.V."/>
        </authorList>
    </citation>
    <scope>NUCLEOTIDE SEQUENCE</scope>
    <source>
        <strain evidence="2">LMG 29479</strain>
    </source>
</reference>
<evidence type="ECO:0000313" key="2">
    <source>
        <dbReference type="EMBL" id="MBR0561388.1"/>
    </source>
</evidence>
<dbReference type="RefSeq" id="WP_213173607.1">
    <property type="nucleotide sequence ID" value="NZ_JAGQFT020000004.1"/>
</dbReference>
<keyword evidence="4" id="KW-1185">Reference proteome</keyword>
<dbReference type="EMBL" id="JAGQFT010000009">
    <property type="protein sequence ID" value="MBR0561388.1"/>
    <property type="molecule type" value="Genomic_DNA"/>
</dbReference>
<dbReference type="AlphaFoldDB" id="A0A8J7VSW3"/>
<dbReference type="Proteomes" id="UP000675747">
    <property type="component" value="Unassembled WGS sequence"/>
</dbReference>
<feature type="region of interest" description="Disordered" evidence="1">
    <location>
        <begin position="1"/>
        <end position="25"/>
    </location>
</feature>
<gene>
    <name evidence="3" type="ORF">KB893_008475</name>
    <name evidence="2" type="ORF">KB893_02465</name>
</gene>